<dbReference type="SUPFAM" id="SSF46785">
    <property type="entry name" value="Winged helix' DNA-binding domain"/>
    <property type="match status" value="1"/>
</dbReference>
<dbReference type="GO" id="GO:0003677">
    <property type="term" value="F:DNA binding"/>
    <property type="evidence" value="ECO:0007669"/>
    <property type="project" value="UniProtKB-KW"/>
</dbReference>
<dbReference type="PANTHER" id="PTHR24567">
    <property type="entry name" value="CRP FAMILY TRANSCRIPTIONAL REGULATORY PROTEIN"/>
    <property type="match status" value="1"/>
</dbReference>
<dbReference type="PROSITE" id="PS00042">
    <property type="entry name" value="HTH_CRP_1"/>
    <property type="match status" value="1"/>
</dbReference>
<keyword evidence="1" id="KW-0805">Transcription regulation</keyword>
<evidence type="ECO:0000259" key="4">
    <source>
        <dbReference type="PROSITE" id="PS50042"/>
    </source>
</evidence>
<dbReference type="GO" id="GO:0005829">
    <property type="term" value="C:cytosol"/>
    <property type="evidence" value="ECO:0007669"/>
    <property type="project" value="TreeGrafter"/>
</dbReference>
<evidence type="ECO:0000256" key="1">
    <source>
        <dbReference type="ARBA" id="ARBA00023015"/>
    </source>
</evidence>
<dbReference type="InterPro" id="IPR018335">
    <property type="entry name" value="Tscrpt_reg_HTH_Crp-type_CS"/>
</dbReference>
<dbReference type="InterPro" id="IPR050397">
    <property type="entry name" value="Env_Response_Regulators"/>
</dbReference>
<dbReference type="InterPro" id="IPR018490">
    <property type="entry name" value="cNMP-bd_dom_sf"/>
</dbReference>
<gene>
    <name evidence="6" type="ORF">L0P62_05865</name>
</gene>
<sequence>MKNFKDENIYNDFFDEDRQEEMRNMFLEIGKKGIYKSYKKNEIIKINNTDNFYIVMEGKIKQSIYSKEGEEKILYILQPGEIFGEMEYFCEGDSHFINGIIEPSTISIINKNVMENILDKDSHIYKYIIHSITRKFRILMFQMANMTFSDSYGKVADTLIRLSSQESNGDRNVNMVNERLTHEEIAKLIGCSRVSVTRALNEFRKKQIIDIKMGKIIIKNEEALSKYVKWK</sequence>
<dbReference type="SMART" id="SM00419">
    <property type="entry name" value="HTH_CRP"/>
    <property type="match status" value="1"/>
</dbReference>
<keyword evidence="2" id="KW-0238">DNA-binding</keyword>
<dbReference type="SUPFAM" id="SSF51206">
    <property type="entry name" value="cAMP-binding domain-like"/>
    <property type="match status" value="1"/>
</dbReference>
<dbReference type="InterPro" id="IPR036390">
    <property type="entry name" value="WH_DNA-bd_sf"/>
</dbReference>
<dbReference type="Gene3D" id="1.10.10.10">
    <property type="entry name" value="Winged helix-like DNA-binding domain superfamily/Winged helix DNA-binding domain"/>
    <property type="match status" value="1"/>
</dbReference>
<dbReference type="Proteomes" id="UP001108123">
    <property type="component" value="Unassembled WGS sequence"/>
</dbReference>
<evidence type="ECO:0000256" key="3">
    <source>
        <dbReference type="ARBA" id="ARBA00023163"/>
    </source>
</evidence>
<dbReference type="GO" id="GO:0003700">
    <property type="term" value="F:DNA-binding transcription factor activity"/>
    <property type="evidence" value="ECO:0007669"/>
    <property type="project" value="InterPro"/>
</dbReference>
<dbReference type="EMBL" id="JAKNID010000016">
    <property type="protein sequence ID" value="MCG4564973.1"/>
    <property type="molecule type" value="Genomic_DNA"/>
</dbReference>
<comment type="caution">
    <text evidence="6">The sequence shown here is derived from an EMBL/GenBank/DDBJ whole genome shotgun (WGS) entry which is preliminary data.</text>
</comment>
<dbReference type="PANTHER" id="PTHR24567:SF28">
    <property type="entry name" value="LISTERIOLYSIN REGULATORY PROTEIN"/>
    <property type="match status" value="1"/>
</dbReference>
<dbReference type="InterPro" id="IPR000595">
    <property type="entry name" value="cNMP-bd_dom"/>
</dbReference>
<dbReference type="InterPro" id="IPR036388">
    <property type="entry name" value="WH-like_DNA-bd_sf"/>
</dbReference>
<dbReference type="Pfam" id="PF00027">
    <property type="entry name" value="cNMP_binding"/>
    <property type="match status" value="1"/>
</dbReference>
<dbReference type="PROSITE" id="PS51063">
    <property type="entry name" value="HTH_CRP_2"/>
    <property type="match status" value="1"/>
</dbReference>
<keyword evidence="3" id="KW-0804">Transcription</keyword>
<dbReference type="RefSeq" id="WP_216385335.1">
    <property type="nucleotide sequence ID" value="NZ_JAHLOA010000015.1"/>
</dbReference>
<feature type="domain" description="HTH crp-type" evidence="5">
    <location>
        <begin position="149"/>
        <end position="222"/>
    </location>
</feature>
<dbReference type="Gene3D" id="2.60.120.10">
    <property type="entry name" value="Jelly Rolls"/>
    <property type="match status" value="1"/>
</dbReference>
<dbReference type="InterPro" id="IPR014710">
    <property type="entry name" value="RmlC-like_jellyroll"/>
</dbReference>
<dbReference type="Pfam" id="PF13545">
    <property type="entry name" value="HTH_Crp_2"/>
    <property type="match status" value="1"/>
</dbReference>
<reference evidence="6" key="1">
    <citation type="submission" date="2022-01" db="EMBL/GenBank/DDBJ databases">
        <title>Collection of gut derived symbiotic bacterial strains cultured from healthy donors.</title>
        <authorList>
            <person name="Lin H."/>
            <person name="Kohout C."/>
            <person name="Waligurski E."/>
            <person name="Pamer E.G."/>
        </authorList>
    </citation>
    <scope>NUCLEOTIDE SEQUENCE</scope>
    <source>
        <strain evidence="6">MSK.14.39</strain>
    </source>
</reference>
<dbReference type="AlphaFoldDB" id="A0A9Q4ABQ0"/>
<evidence type="ECO:0000313" key="7">
    <source>
        <dbReference type="Proteomes" id="UP001108123"/>
    </source>
</evidence>
<evidence type="ECO:0000256" key="2">
    <source>
        <dbReference type="ARBA" id="ARBA00023125"/>
    </source>
</evidence>
<evidence type="ECO:0000313" key="6">
    <source>
        <dbReference type="EMBL" id="MCG4564973.1"/>
    </source>
</evidence>
<feature type="domain" description="Cyclic nucleotide-binding" evidence="4">
    <location>
        <begin position="50"/>
        <end position="135"/>
    </location>
</feature>
<keyword evidence="7" id="KW-1185">Reference proteome</keyword>
<name>A0A9Q4ABQ0_9FIRM</name>
<dbReference type="PROSITE" id="PS50042">
    <property type="entry name" value="CNMP_BINDING_3"/>
    <property type="match status" value="1"/>
</dbReference>
<dbReference type="InterPro" id="IPR012318">
    <property type="entry name" value="HTH_CRP"/>
</dbReference>
<evidence type="ECO:0000259" key="5">
    <source>
        <dbReference type="PROSITE" id="PS51063"/>
    </source>
</evidence>
<organism evidence="6 7">
    <name type="scientific">Anaerosalibacter bizertensis</name>
    <dbReference type="NCBI Taxonomy" id="932217"/>
    <lineage>
        <taxon>Bacteria</taxon>
        <taxon>Bacillati</taxon>
        <taxon>Bacillota</taxon>
        <taxon>Tissierellia</taxon>
        <taxon>Tissierellales</taxon>
        <taxon>Sporanaerobacteraceae</taxon>
        <taxon>Anaerosalibacter</taxon>
    </lineage>
</organism>
<accession>A0A9Q4ABQ0</accession>
<dbReference type="CDD" id="cd00038">
    <property type="entry name" value="CAP_ED"/>
    <property type="match status" value="1"/>
</dbReference>
<proteinExistence type="predicted"/>
<protein>
    <submittedName>
        <fullName evidence="6">Crp/Fnr family transcriptional regulator</fullName>
    </submittedName>
</protein>